<reference evidence="3" key="1">
    <citation type="submission" date="2014-09" db="EMBL/GenBank/DDBJ databases">
        <authorList>
            <person name="Sharma Rahul"/>
            <person name="Thines Marco"/>
        </authorList>
    </citation>
    <scope>NUCLEOTIDE SEQUENCE [LARGE SCALE GENOMIC DNA]</scope>
</reference>
<evidence type="ECO:0000313" key="2">
    <source>
        <dbReference type="EMBL" id="CEG45607.1"/>
    </source>
</evidence>
<feature type="region of interest" description="Disordered" evidence="1">
    <location>
        <begin position="44"/>
        <end position="83"/>
    </location>
</feature>
<proteinExistence type="predicted"/>
<dbReference type="EMBL" id="CCYD01001640">
    <property type="protein sequence ID" value="CEG45607.1"/>
    <property type="molecule type" value="Genomic_DNA"/>
</dbReference>
<dbReference type="RefSeq" id="XP_024581976.1">
    <property type="nucleotide sequence ID" value="XM_024716371.1"/>
</dbReference>
<sequence length="83" mass="8904">MQELEDQEKRGHDLVDSRAFERATGTDDHIIAGTRDASIAVISAAHGRGSRSRDSGPVSTNLCERRKRAPSEGVLPSEVAGDC</sequence>
<keyword evidence="3" id="KW-1185">Reference proteome</keyword>
<dbReference type="AlphaFoldDB" id="A0A0P1AX42"/>
<dbReference type="GeneID" id="36396948"/>
<accession>A0A0P1AX42</accession>
<feature type="region of interest" description="Disordered" evidence="1">
    <location>
        <begin position="1"/>
        <end position="27"/>
    </location>
</feature>
<name>A0A0P1AX42_PLAHL</name>
<evidence type="ECO:0000256" key="1">
    <source>
        <dbReference type="SAM" id="MobiDB-lite"/>
    </source>
</evidence>
<dbReference type="Proteomes" id="UP000054928">
    <property type="component" value="Unassembled WGS sequence"/>
</dbReference>
<evidence type="ECO:0000313" key="3">
    <source>
        <dbReference type="Proteomes" id="UP000054928"/>
    </source>
</evidence>
<feature type="compositionally biased region" description="Basic and acidic residues" evidence="1">
    <location>
        <begin position="7"/>
        <end position="27"/>
    </location>
</feature>
<protein>
    <submittedName>
        <fullName evidence="2">Uncharacterized protein</fullName>
    </submittedName>
</protein>
<organism evidence="2 3">
    <name type="scientific">Plasmopara halstedii</name>
    <name type="common">Downy mildew of sunflower</name>
    <dbReference type="NCBI Taxonomy" id="4781"/>
    <lineage>
        <taxon>Eukaryota</taxon>
        <taxon>Sar</taxon>
        <taxon>Stramenopiles</taxon>
        <taxon>Oomycota</taxon>
        <taxon>Peronosporomycetes</taxon>
        <taxon>Peronosporales</taxon>
        <taxon>Peronosporaceae</taxon>
        <taxon>Plasmopara</taxon>
    </lineage>
</organism>